<dbReference type="Pfam" id="PF13193">
    <property type="entry name" value="AMP-binding_C"/>
    <property type="match status" value="1"/>
</dbReference>
<dbReference type="SUPFAM" id="SSF56801">
    <property type="entry name" value="Acetyl-CoA synthetase-like"/>
    <property type="match status" value="1"/>
</dbReference>
<dbReference type="AlphaFoldDB" id="A0A2S5B783"/>
<dbReference type="EMBL" id="PJQD01000048">
    <property type="protein sequence ID" value="POY72628.1"/>
    <property type="molecule type" value="Genomic_DNA"/>
</dbReference>
<evidence type="ECO:0000259" key="8">
    <source>
        <dbReference type="Pfam" id="PF13193"/>
    </source>
</evidence>
<dbReference type="InterPro" id="IPR042099">
    <property type="entry name" value="ANL_N_sf"/>
</dbReference>
<dbReference type="PANTHER" id="PTHR43605">
    <property type="entry name" value="ACYL-COENZYME A SYNTHETASE"/>
    <property type="match status" value="1"/>
</dbReference>
<comment type="similarity">
    <text evidence="1">Belongs to the ATP-dependent AMP-binding enzyme family.</text>
</comment>
<proteinExistence type="inferred from homology"/>
<dbReference type="Pfam" id="PF00501">
    <property type="entry name" value="AMP-binding"/>
    <property type="match status" value="1"/>
</dbReference>
<evidence type="ECO:0000256" key="4">
    <source>
        <dbReference type="ARBA" id="ARBA00022840"/>
    </source>
</evidence>
<keyword evidence="10" id="KW-1185">Reference proteome</keyword>
<dbReference type="PANTHER" id="PTHR43605:SF10">
    <property type="entry name" value="ACYL-COA SYNTHETASE MEDIUM CHAIN FAMILY MEMBER 3"/>
    <property type="match status" value="1"/>
</dbReference>
<evidence type="ECO:0000313" key="10">
    <source>
        <dbReference type="Proteomes" id="UP000237144"/>
    </source>
</evidence>
<dbReference type="Gene3D" id="3.30.300.30">
    <property type="match status" value="1"/>
</dbReference>
<evidence type="ECO:0000256" key="2">
    <source>
        <dbReference type="ARBA" id="ARBA00022598"/>
    </source>
</evidence>
<evidence type="ECO:0000256" key="6">
    <source>
        <dbReference type="ARBA" id="ARBA00048477"/>
    </source>
</evidence>
<evidence type="ECO:0000313" key="9">
    <source>
        <dbReference type="EMBL" id="POY72628.1"/>
    </source>
</evidence>
<protein>
    <recommendedName>
        <fullName evidence="5">medium-chain acyl-CoA ligase</fullName>
        <ecNumber evidence="5">6.2.1.2</ecNumber>
    </recommendedName>
</protein>
<dbReference type="Gene3D" id="3.40.50.12780">
    <property type="entry name" value="N-terminal domain of ligase-like"/>
    <property type="match status" value="1"/>
</dbReference>
<comment type="caution">
    <text evidence="9">The sequence shown here is derived from an EMBL/GenBank/DDBJ whole genome shotgun (WGS) entry which is preliminary data.</text>
</comment>
<dbReference type="GO" id="GO:0005524">
    <property type="term" value="F:ATP binding"/>
    <property type="evidence" value="ECO:0007669"/>
    <property type="project" value="UniProtKB-KW"/>
</dbReference>
<dbReference type="EC" id="6.2.1.2" evidence="5"/>
<dbReference type="InterPro" id="IPR051087">
    <property type="entry name" value="Mitochondrial_ACSM"/>
</dbReference>
<reference evidence="9 10" key="1">
    <citation type="journal article" date="2018" name="Front. Microbiol.">
        <title>Prospects for Fungal Bioremediation of Acidic Radioactive Waste Sites: Characterization and Genome Sequence of Rhodotorula taiwanensis MD1149.</title>
        <authorList>
            <person name="Tkavc R."/>
            <person name="Matrosova V.Y."/>
            <person name="Grichenko O.E."/>
            <person name="Gostincar C."/>
            <person name="Volpe R.P."/>
            <person name="Klimenkova P."/>
            <person name="Gaidamakova E.K."/>
            <person name="Zhou C.E."/>
            <person name="Stewart B.J."/>
            <person name="Lyman M.G."/>
            <person name="Malfatti S.A."/>
            <person name="Rubinfeld B."/>
            <person name="Courtot M."/>
            <person name="Singh J."/>
            <person name="Dalgard C.L."/>
            <person name="Hamilton T."/>
            <person name="Frey K.G."/>
            <person name="Gunde-Cimerman N."/>
            <person name="Dugan L."/>
            <person name="Daly M.J."/>
        </authorList>
    </citation>
    <scope>NUCLEOTIDE SEQUENCE [LARGE SCALE GENOMIC DNA]</scope>
    <source>
        <strain evidence="9 10">MD1149</strain>
    </source>
</reference>
<evidence type="ECO:0000259" key="7">
    <source>
        <dbReference type="Pfam" id="PF00501"/>
    </source>
</evidence>
<evidence type="ECO:0000256" key="3">
    <source>
        <dbReference type="ARBA" id="ARBA00022741"/>
    </source>
</evidence>
<keyword evidence="3" id="KW-0547">Nucleotide-binding</keyword>
<accession>A0A2S5B783</accession>
<dbReference type="STRING" id="741276.A0A2S5B783"/>
<evidence type="ECO:0000256" key="1">
    <source>
        <dbReference type="ARBA" id="ARBA00006432"/>
    </source>
</evidence>
<name>A0A2S5B783_9BASI</name>
<feature type="domain" description="AMP-binding enzyme C-terminal" evidence="8">
    <location>
        <begin position="465"/>
        <end position="551"/>
    </location>
</feature>
<keyword evidence="2" id="KW-0436">Ligase</keyword>
<dbReference type="GO" id="GO:0004321">
    <property type="term" value="F:fatty-acyl-CoA synthase activity"/>
    <property type="evidence" value="ECO:0007669"/>
    <property type="project" value="TreeGrafter"/>
</dbReference>
<gene>
    <name evidence="9" type="ORF">BMF94_4456</name>
</gene>
<dbReference type="InterPro" id="IPR020845">
    <property type="entry name" value="AMP-binding_CS"/>
</dbReference>
<dbReference type="GO" id="GO:0031956">
    <property type="term" value="F:medium-chain fatty acid-CoA ligase activity"/>
    <property type="evidence" value="ECO:0007669"/>
    <property type="project" value="UniProtKB-EC"/>
</dbReference>
<dbReference type="InterPro" id="IPR045851">
    <property type="entry name" value="AMP-bd_C_sf"/>
</dbReference>
<organism evidence="9 10">
    <name type="scientific">Rhodotorula taiwanensis</name>
    <dbReference type="NCBI Taxonomy" id="741276"/>
    <lineage>
        <taxon>Eukaryota</taxon>
        <taxon>Fungi</taxon>
        <taxon>Dikarya</taxon>
        <taxon>Basidiomycota</taxon>
        <taxon>Pucciniomycotina</taxon>
        <taxon>Microbotryomycetes</taxon>
        <taxon>Sporidiobolales</taxon>
        <taxon>Sporidiobolaceae</taxon>
        <taxon>Rhodotorula</taxon>
    </lineage>
</organism>
<dbReference type="InterPro" id="IPR025110">
    <property type="entry name" value="AMP-bd_C"/>
</dbReference>
<evidence type="ECO:0000256" key="5">
    <source>
        <dbReference type="ARBA" id="ARBA00039009"/>
    </source>
</evidence>
<dbReference type="Proteomes" id="UP000237144">
    <property type="component" value="Unassembled WGS sequence"/>
</dbReference>
<dbReference type="OrthoDB" id="6614653at2759"/>
<dbReference type="GO" id="GO:0006637">
    <property type="term" value="P:acyl-CoA metabolic process"/>
    <property type="evidence" value="ECO:0007669"/>
    <property type="project" value="TreeGrafter"/>
</dbReference>
<dbReference type="InterPro" id="IPR000873">
    <property type="entry name" value="AMP-dep_synth/lig_dom"/>
</dbReference>
<keyword evidence="4" id="KW-0067">ATP-binding</keyword>
<dbReference type="GO" id="GO:0006633">
    <property type="term" value="P:fatty acid biosynthetic process"/>
    <property type="evidence" value="ECO:0007669"/>
    <property type="project" value="TreeGrafter"/>
</dbReference>
<dbReference type="PROSITE" id="PS00455">
    <property type="entry name" value="AMP_BINDING"/>
    <property type="match status" value="1"/>
</dbReference>
<comment type="catalytic activity">
    <reaction evidence="6">
        <text>a medium-chain fatty acid + ATP + CoA = a medium-chain fatty acyl-CoA + AMP + diphosphate</text>
        <dbReference type="Rhea" id="RHEA:48340"/>
        <dbReference type="ChEBI" id="CHEBI:30616"/>
        <dbReference type="ChEBI" id="CHEBI:33019"/>
        <dbReference type="ChEBI" id="CHEBI:57287"/>
        <dbReference type="ChEBI" id="CHEBI:59558"/>
        <dbReference type="ChEBI" id="CHEBI:90546"/>
        <dbReference type="ChEBI" id="CHEBI:456215"/>
        <dbReference type="EC" id="6.2.1.2"/>
    </reaction>
    <physiologicalReaction direction="left-to-right" evidence="6">
        <dbReference type="Rhea" id="RHEA:48341"/>
    </physiologicalReaction>
</comment>
<dbReference type="FunFam" id="3.30.300.30:FF:000005">
    <property type="entry name" value="Acyl-coenzyme A synthetase ACSM5, mitochondrial"/>
    <property type="match status" value="1"/>
</dbReference>
<feature type="domain" description="AMP-dependent synthetase/ligase" evidence="7">
    <location>
        <begin position="33"/>
        <end position="411"/>
    </location>
</feature>
<sequence length="576" mass="63789">MAQSEFHYDVLREKLKDGIPCPDDFSFPSHVLSHWAQKQPAQPALHWVSHDFKDERILSYKDLDELTHRAAKVFQDVGIKKGDRVLIQLPRIVEWWPALYGLMRIGAIPCPGTSLLVAKDLKFRAETSKAVAFIGDAESCARFEEVSKEVGISLIYQARTPGDGGLGKGRKDFQAAIEKVPRDTKCEASHKKTDLALIFFTSGTTGAPKMVLLEAEHLLGHTITGYWYQAKPGTVVLCMADLGWAKASYGSMGTFNMGATYYVQPPPPGAFTPNQLIDALNRYPIATLCAPPTIYRSLVTTSAKAYLKAHPPKALRHCVGAGEPLNASVIKEWRDMTGVQIKDGWGQSETVIGVGNFEGIAVREGSMGKPAPYFEIGIIDHEGRELGDGEEGELAIRTDKGAGDVWIFKGYVKNGKIDPRRKTHSGKTWYCSGDRAMRDTDGYYWFVGRDDDVITSSGYRIGPFEVESALKLHPAVAESAAVGSPDLSRGEIVKAFVILSEEFRDKIDGNKDAEEKLVADIQSHFKKVTAPYKAPRAIEFVKELPKTVSGKIRRVELRELEHKRKADVLKQQRAKL</sequence>